<evidence type="ECO:0000313" key="2">
    <source>
        <dbReference type="EMBL" id="ABS56428.1"/>
    </source>
</evidence>
<sequence>MKIGREDFEALIKGEKDITSYIELDPVAGTYSVFGVKTASNPNYLIKAIYEMYEGHLNRKLAVKAVRKLFRSVGQGAVGLQNLLKKMGMELTPAEFLLLVFKLQHQQGWGAPFEVVEQSEKRIVLRTKHTFESEILKDWKMPVCGVHMGWIEGVLTAVTGKTWYCLERKCVANGDDCCEFVADQVEPSWKFKAQAVVKGDSAITEFIDHRPVEGIIQLIDDPVVLMPRFVFTSMMNSLKKTMGELPAGGVNYRAYMDMGKENVEHYKKMGITEPTTLSDMAFTFYSQMGWFKLVKSEWNEAKKEKIITLEHTVESEAFGSTGKHVCYCTAGLLAGIIEGSFGVKVQCREIKCRSKGDEFCVFTVTNKAE</sequence>
<feature type="domain" description="4-vinyl reductase 4VR" evidence="1">
    <location>
        <begin position="122"/>
        <end position="184"/>
    </location>
</feature>
<accession>A7I9L7</accession>
<evidence type="ECO:0000259" key="1">
    <source>
        <dbReference type="SMART" id="SM00989"/>
    </source>
</evidence>
<dbReference type="GeneID" id="5410870"/>
<dbReference type="SMART" id="SM00989">
    <property type="entry name" value="V4R"/>
    <property type="match status" value="2"/>
</dbReference>
<dbReference type="Pfam" id="PF02830">
    <property type="entry name" value="V4R"/>
    <property type="match status" value="2"/>
</dbReference>
<dbReference type="Proteomes" id="UP000002408">
    <property type="component" value="Chromosome"/>
</dbReference>
<dbReference type="KEGG" id="mbn:Mboo_1913"/>
<dbReference type="SUPFAM" id="SSF111126">
    <property type="entry name" value="Ligand-binding domain in the NO signalling and Golgi transport"/>
    <property type="match status" value="2"/>
</dbReference>
<dbReference type="OrthoDB" id="371687at2157"/>
<gene>
    <name evidence="2" type="ordered locus">Mboo_1913</name>
</gene>
<dbReference type="AlphaFoldDB" id="A7I9L7"/>
<dbReference type="InterPro" id="IPR024096">
    <property type="entry name" value="NO_sig/Golgi_transp_ligand-bd"/>
</dbReference>
<organism evidence="2 3">
    <name type="scientific">Methanoregula boonei (strain DSM 21154 / JCM 14090 / 6A8)</name>
    <dbReference type="NCBI Taxonomy" id="456442"/>
    <lineage>
        <taxon>Archaea</taxon>
        <taxon>Methanobacteriati</taxon>
        <taxon>Methanobacteriota</taxon>
        <taxon>Stenosarchaea group</taxon>
        <taxon>Methanomicrobia</taxon>
        <taxon>Methanomicrobiales</taxon>
        <taxon>Methanoregulaceae</taxon>
        <taxon>Methanoregula</taxon>
    </lineage>
</organism>
<dbReference type="eggNOG" id="arCOG01688">
    <property type="taxonomic scope" value="Archaea"/>
</dbReference>
<reference evidence="3" key="1">
    <citation type="journal article" date="2015" name="Microbiology">
        <title>Genome of Methanoregula boonei 6A8 reveals adaptations to oligotrophic peatland environments.</title>
        <authorList>
            <person name="Braeuer S."/>
            <person name="Cadillo-Quiroz H."/>
            <person name="Kyrpides N."/>
            <person name="Woyke T."/>
            <person name="Goodwin L."/>
            <person name="Detter C."/>
            <person name="Podell S."/>
            <person name="Yavitt J.B."/>
            <person name="Zinder S.H."/>
        </authorList>
    </citation>
    <scope>NUCLEOTIDE SEQUENCE [LARGE SCALE GENOMIC DNA]</scope>
    <source>
        <strain evidence="3">DSM 21154 / JCM 14090 / 6A8</strain>
    </source>
</reference>
<dbReference type="HOGENOM" id="CLU_749272_0_0_2"/>
<dbReference type="PANTHER" id="PTHR35090:SF1">
    <property type="entry name" value="SLR0144 PROTEIN"/>
    <property type="match status" value="1"/>
</dbReference>
<protein>
    <submittedName>
        <fullName evidence="2">4-vinyl reductase, 4VR</fullName>
    </submittedName>
</protein>
<name>A7I9L7_METB6</name>
<dbReference type="EMBL" id="CP000780">
    <property type="protein sequence ID" value="ABS56428.1"/>
    <property type="molecule type" value="Genomic_DNA"/>
</dbReference>
<dbReference type="RefSeq" id="WP_012107481.1">
    <property type="nucleotide sequence ID" value="NC_009712.1"/>
</dbReference>
<keyword evidence="3" id="KW-1185">Reference proteome</keyword>
<proteinExistence type="predicted"/>
<dbReference type="STRING" id="456442.Mboo_1913"/>
<dbReference type="InterPro" id="IPR004096">
    <property type="entry name" value="V4R"/>
</dbReference>
<dbReference type="Gene3D" id="3.30.1380.20">
    <property type="entry name" value="Trafficking protein particle complex subunit 3"/>
    <property type="match status" value="2"/>
</dbReference>
<dbReference type="PANTHER" id="PTHR35090">
    <property type="entry name" value="DNA-DIRECTED RNA POLYMERASE SUBUNIT I"/>
    <property type="match status" value="1"/>
</dbReference>
<evidence type="ECO:0000313" key="3">
    <source>
        <dbReference type="Proteomes" id="UP000002408"/>
    </source>
</evidence>
<feature type="domain" description="4-vinyl reductase 4VR" evidence="1">
    <location>
        <begin position="304"/>
        <end position="366"/>
    </location>
</feature>